<dbReference type="Pfam" id="PF13280">
    <property type="entry name" value="WYL"/>
    <property type="match status" value="1"/>
</dbReference>
<feature type="domain" description="PafC HTH" evidence="2">
    <location>
        <begin position="5"/>
        <end position="118"/>
    </location>
</feature>
<gene>
    <name evidence="4" type="ORF">EIW28_17675</name>
</gene>
<evidence type="ECO:0000259" key="3">
    <source>
        <dbReference type="Pfam" id="PF25583"/>
    </source>
</evidence>
<evidence type="ECO:0000313" key="5">
    <source>
        <dbReference type="Proteomes" id="UP000277256"/>
    </source>
</evidence>
<dbReference type="OrthoDB" id="5174471at2"/>
<dbReference type="RefSeq" id="WP_125248990.1">
    <property type="nucleotide sequence ID" value="NZ_RSEB01000004.1"/>
</dbReference>
<evidence type="ECO:0000259" key="2">
    <source>
        <dbReference type="Pfam" id="PF19187"/>
    </source>
</evidence>
<evidence type="ECO:0000259" key="1">
    <source>
        <dbReference type="Pfam" id="PF13280"/>
    </source>
</evidence>
<sequence>MTTNRLARLLNLVPYLVARPEGVPMTEIAADFGVDVEQVQADLTMLWMCGLPGYGPGDLIDIAFDADAVRVLFAAGMDRPVRLAAHEALALSVALRVLADTPGVGDRAAIASALDKLAAAAGEAPADVTVRDTVTDPQAEKYAALVASGHAARITYYSAHRDTTSERVVDPIEIVVADGHAYLRAWCRTAGEIRQFRIDRIDACTELDEPSEPLRLTNQPAPTAFLASELPRIELLLGPGAKGVVDSYPCEEVAGEPDGRRRVVMRVRDLDWARRFVLGLGGEAEVVAPAELRDAVRQTARAALARYAPAA</sequence>
<comment type="caution">
    <text evidence="4">The sequence shown here is derived from an EMBL/GenBank/DDBJ whole genome shotgun (WGS) entry which is preliminary data.</text>
</comment>
<reference evidence="4 5" key="1">
    <citation type="submission" date="2018-12" db="EMBL/GenBank/DDBJ databases">
        <title>Glycomyces sp. YIM 121974 draft genome.</title>
        <authorList>
            <person name="Li Q."/>
        </authorList>
    </citation>
    <scope>NUCLEOTIDE SEQUENCE [LARGE SCALE GENOMIC DNA]</scope>
    <source>
        <strain evidence="4 5">YIM 121974</strain>
    </source>
</reference>
<feature type="domain" description="WCX" evidence="3">
    <location>
        <begin position="231"/>
        <end position="304"/>
    </location>
</feature>
<dbReference type="Pfam" id="PF19187">
    <property type="entry name" value="HTH_PafC"/>
    <property type="match status" value="1"/>
</dbReference>
<dbReference type="PIRSF" id="PIRSF016838">
    <property type="entry name" value="PafC"/>
    <property type="match status" value="1"/>
</dbReference>
<dbReference type="PANTHER" id="PTHR34580">
    <property type="match status" value="1"/>
</dbReference>
<protein>
    <submittedName>
        <fullName evidence="4">WYL domain-containing protein</fullName>
    </submittedName>
</protein>
<accession>A0A426UWI1</accession>
<dbReference type="InterPro" id="IPR026881">
    <property type="entry name" value="WYL_dom"/>
</dbReference>
<dbReference type="Pfam" id="PF25583">
    <property type="entry name" value="WCX"/>
    <property type="match status" value="1"/>
</dbReference>
<dbReference type="EMBL" id="RSEB01000004">
    <property type="protein sequence ID" value="RRR98684.1"/>
    <property type="molecule type" value="Genomic_DNA"/>
</dbReference>
<name>A0A426UWI1_9ACTN</name>
<organism evidence="4 5">
    <name type="scientific">Glycomyces terrestris</name>
    <dbReference type="NCBI Taxonomy" id="2493553"/>
    <lineage>
        <taxon>Bacteria</taxon>
        <taxon>Bacillati</taxon>
        <taxon>Actinomycetota</taxon>
        <taxon>Actinomycetes</taxon>
        <taxon>Glycomycetales</taxon>
        <taxon>Glycomycetaceae</taxon>
        <taxon>Glycomyces</taxon>
    </lineage>
</organism>
<dbReference type="AlphaFoldDB" id="A0A426UWI1"/>
<dbReference type="Proteomes" id="UP000277256">
    <property type="component" value="Unassembled WGS sequence"/>
</dbReference>
<proteinExistence type="predicted"/>
<evidence type="ECO:0000313" key="4">
    <source>
        <dbReference type="EMBL" id="RRR98684.1"/>
    </source>
</evidence>
<dbReference type="InterPro" id="IPR043839">
    <property type="entry name" value="PafC_HTH"/>
</dbReference>
<dbReference type="InterPro" id="IPR051534">
    <property type="entry name" value="CBASS_pafABC_assoc_protein"/>
</dbReference>
<dbReference type="InterPro" id="IPR057727">
    <property type="entry name" value="WCX_dom"/>
</dbReference>
<feature type="domain" description="WYL" evidence="1">
    <location>
        <begin position="146"/>
        <end position="204"/>
    </location>
</feature>
<dbReference type="PROSITE" id="PS52050">
    <property type="entry name" value="WYL"/>
    <property type="match status" value="1"/>
</dbReference>
<keyword evidence="5" id="KW-1185">Reference proteome</keyword>
<dbReference type="InterPro" id="IPR028349">
    <property type="entry name" value="PafC-like"/>
</dbReference>
<dbReference type="PANTHER" id="PTHR34580:SF1">
    <property type="entry name" value="PROTEIN PAFC"/>
    <property type="match status" value="1"/>
</dbReference>